<evidence type="ECO:0000313" key="1">
    <source>
        <dbReference type="EMBL" id="CEA00279.1"/>
    </source>
</evidence>
<accession>A0A078M1Z4</accession>
<dbReference type="AlphaFoldDB" id="A0A078M1Z4"/>
<dbReference type="EMBL" id="LN483073">
    <property type="protein sequence ID" value="CEA00279.1"/>
    <property type="molecule type" value="Genomic_DNA"/>
</dbReference>
<dbReference type="PATRIC" id="fig|1461583.4.peg.525"/>
<name>A0A078M1Z4_9BACL</name>
<dbReference type="HOGENOM" id="CLU_3365711_0_0_9"/>
<sequence>MTINFKENKNINVEQMYTKRHESMRISCLFLFEDY</sequence>
<proteinExistence type="predicted"/>
<reference evidence="1" key="1">
    <citation type="submission" date="2014-07" db="EMBL/GenBank/DDBJ databases">
        <authorList>
            <person name="Urmite Genomes Urmite Genomes"/>
        </authorList>
    </citation>
    <scope>NUCLEOTIDE SEQUENCE</scope>
    <source>
        <strain evidence="1">13S34_air</strain>
    </source>
</reference>
<gene>
    <name evidence="1" type="ORF">BN1050_00553</name>
</gene>
<protein>
    <submittedName>
        <fullName evidence="1">Uncharacterized protein</fullName>
    </submittedName>
</protein>
<organism evidence="1">
    <name type="scientific">Metalysinibacillus saudimassiliensis</name>
    <dbReference type="NCBI Taxonomy" id="1461583"/>
    <lineage>
        <taxon>Bacteria</taxon>
        <taxon>Bacillati</taxon>
        <taxon>Bacillota</taxon>
        <taxon>Bacilli</taxon>
        <taxon>Bacillales</taxon>
        <taxon>Caryophanaceae</taxon>
        <taxon>Metalysinibacillus</taxon>
    </lineage>
</organism>